<gene>
    <name evidence="5" type="ORF">M427DRAFT_117546</name>
</gene>
<keyword evidence="6" id="KW-1185">Reference proteome</keyword>
<dbReference type="OMA" id="YGPVGGE"/>
<protein>
    <submittedName>
        <fullName evidence="5">Acetyl-CoA acetyltransferase</fullName>
    </submittedName>
</protein>
<proteinExistence type="inferred from homology"/>
<name>A0A138ZY89_GONPJ</name>
<dbReference type="GO" id="GO:0016746">
    <property type="term" value="F:acyltransferase activity"/>
    <property type="evidence" value="ECO:0007669"/>
    <property type="project" value="UniProtKB-KW"/>
</dbReference>
<evidence type="ECO:0000256" key="2">
    <source>
        <dbReference type="ARBA" id="ARBA00022679"/>
    </source>
</evidence>
<evidence type="ECO:0000313" key="5">
    <source>
        <dbReference type="EMBL" id="KXS09235.1"/>
    </source>
</evidence>
<dbReference type="Proteomes" id="UP000070544">
    <property type="component" value="Unassembled WGS sequence"/>
</dbReference>
<keyword evidence="3" id="KW-0012">Acyltransferase</keyword>
<dbReference type="Gene3D" id="2.40.50.840">
    <property type="match status" value="1"/>
</dbReference>
<comment type="similarity">
    <text evidence="1">Belongs to the thiolase-like superfamily. Thiolase family.</text>
</comment>
<dbReference type="AlphaFoldDB" id="A0A138ZY89"/>
<dbReference type="SUPFAM" id="SSF53901">
    <property type="entry name" value="Thiolase-like"/>
    <property type="match status" value="1"/>
</dbReference>
<feature type="domain" description="Thiolase-like protein type 1 additional C-terminal" evidence="4">
    <location>
        <begin position="431"/>
        <end position="507"/>
    </location>
</feature>
<dbReference type="PANTHER" id="PTHR18919">
    <property type="entry name" value="ACETYL-COA C-ACYLTRANSFERASE"/>
    <property type="match status" value="1"/>
</dbReference>
<dbReference type="PANTHER" id="PTHR18919:SF139">
    <property type="entry name" value="THIOLASE-LIKE PROTEIN TYPE 1 ADDITIONAL C-TERMINAL DOMAIN-CONTAINING PROTEIN"/>
    <property type="match status" value="1"/>
</dbReference>
<organism evidence="5 6">
    <name type="scientific">Gonapodya prolifera (strain JEL478)</name>
    <name type="common">Monoblepharis prolifera</name>
    <dbReference type="NCBI Taxonomy" id="1344416"/>
    <lineage>
        <taxon>Eukaryota</taxon>
        <taxon>Fungi</taxon>
        <taxon>Fungi incertae sedis</taxon>
        <taxon>Chytridiomycota</taxon>
        <taxon>Chytridiomycota incertae sedis</taxon>
        <taxon>Monoblepharidomycetes</taxon>
        <taxon>Monoblepharidales</taxon>
        <taxon>Gonapodyaceae</taxon>
        <taxon>Gonapodya</taxon>
    </lineage>
</organism>
<dbReference type="OrthoDB" id="435240at2759"/>
<evidence type="ECO:0000259" key="4">
    <source>
        <dbReference type="Pfam" id="PF18313"/>
    </source>
</evidence>
<accession>A0A138ZY89</accession>
<dbReference type="InterPro" id="IPR016039">
    <property type="entry name" value="Thiolase-like"/>
</dbReference>
<evidence type="ECO:0000256" key="3">
    <source>
        <dbReference type="ARBA" id="ARBA00023315"/>
    </source>
</evidence>
<reference evidence="5 6" key="1">
    <citation type="journal article" date="2015" name="Genome Biol. Evol.">
        <title>Phylogenomic analyses indicate that early fungi evolved digesting cell walls of algal ancestors of land plants.</title>
        <authorList>
            <person name="Chang Y."/>
            <person name="Wang S."/>
            <person name="Sekimoto S."/>
            <person name="Aerts A.L."/>
            <person name="Choi C."/>
            <person name="Clum A."/>
            <person name="LaButti K.M."/>
            <person name="Lindquist E.A."/>
            <person name="Yee Ngan C."/>
            <person name="Ohm R.A."/>
            <person name="Salamov A.A."/>
            <person name="Grigoriev I.V."/>
            <person name="Spatafora J.W."/>
            <person name="Berbee M.L."/>
        </authorList>
    </citation>
    <scope>NUCLEOTIDE SEQUENCE [LARGE SCALE GENOMIC DNA]</scope>
    <source>
        <strain evidence="5 6">JEL478</strain>
    </source>
</reference>
<sequence length="521" mass="56440">MASDLTDTAPVIIGIGEIRNKSKDTKNSLEPADLIAKAFTQALQDTGASSLEHVRKSIDSVDVVATWTWSYDDLPSVLSQKVGVSPSHKFYSEHSGCWPCRLLDRISQRIVKGETKVALLAGGEALASRALYGAKGQLQPPGWTPVSDPTKGPGDTSMKGEWVAHARKHGLGAPIHTYPLFENALRHRREQTKADNERESAQLYAEFAQIAATRPASWSYGEKPLTETEIQTVGKKNRMICYPYPLVQNAFNTIDLAGVVLVCSRAQARALGVPESKWVHVWGAGGTQDNSNYLLRPNYFESPSIRATLDATLQASGVSKDQIEAFDIYSCFPVVPKLAAQHLGIPVTREAGRTKPLSLIGGLTSFGGAGNNYSMHALCEMTRQIRQGSFKLGCVLANGGFPTYHHGAVLAPTPRPDAASRPFVSAVLPELYPSPAPALVFTPSGRSSIETYTIEYDRSSRPKRALIIGRTPAGERFVANEDGKEVLEWIVNVDEPIGKTGVVRNAGGQNLWRPDGLGAKV</sequence>
<dbReference type="EMBL" id="KQ965875">
    <property type="protein sequence ID" value="KXS09235.1"/>
    <property type="molecule type" value="Genomic_DNA"/>
</dbReference>
<dbReference type="Gene3D" id="3.40.47.10">
    <property type="match status" value="1"/>
</dbReference>
<dbReference type="STRING" id="1344416.A0A138ZY89"/>
<dbReference type="InterPro" id="IPR040771">
    <property type="entry name" value="TLP1_add_C"/>
</dbReference>
<evidence type="ECO:0000256" key="1">
    <source>
        <dbReference type="ARBA" id="ARBA00010982"/>
    </source>
</evidence>
<evidence type="ECO:0000313" key="6">
    <source>
        <dbReference type="Proteomes" id="UP000070544"/>
    </source>
</evidence>
<dbReference type="Pfam" id="PF18313">
    <property type="entry name" value="TLP1_add_C"/>
    <property type="match status" value="1"/>
</dbReference>
<keyword evidence="2 5" id="KW-0808">Transferase</keyword>